<keyword evidence="14" id="KW-1185">Reference proteome</keyword>
<feature type="region of interest" description="Disordered" evidence="11">
    <location>
        <begin position="1307"/>
        <end position="1407"/>
    </location>
</feature>
<accession>A0A317XLY4</accession>
<dbReference type="EMBL" id="KZ819197">
    <property type="protein sequence ID" value="PWY98849.1"/>
    <property type="molecule type" value="Genomic_DNA"/>
</dbReference>
<evidence type="ECO:0000256" key="10">
    <source>
        <dbReference type="ARBA" id="ARBA00048778"/>
    </source>
</evidence>
<dbReference type="PANTHER" id="PTHR23077:SF9">
    <property type="entry name" value="PEROXISOMAL ATPASE PEX6"/>
    <property type="match status" value="1"/>
</dbReference>
<dbReference type="Proteomes" id="UP000246740">
    <property type="component" value="Unassembled WGS sequence"/>
</dbReference>
<evidence type="ECO:0000256" key="2">
    <source>
        <dbReference type="ARBA" id="ARBA00006914"/>
    </source>
</evidence>
<evidence type="ECO:0000256" key="4">
    <source>
        <dbReference type="ARBA" id="ARBA00022741"/>
    </source>
</evidence>
<dbReference type="InParanoid" id="A0A317XLY4"/>
<dbReference type="SUPFAM" id="SSF52540">
    <property type="entry name" value="P-loop containing nucleoside triphosphate hydrolases"/>
    <property type="match status" value="2"/>
</dbReference>
<dbReference type="Pfam" id="PF00004">
    <property type="entry name" value="AAA"/>
    <property type="match status" value="2"/>
</dbReference>
<gene>
    <name evidence="13" type="ORF">BCV70DRAFT_201640</name>
</gene>
<dbReference type="Pfam" id="PF23315">
    <property type="entry name" value="PEX6_4th"/>
    <property type="match status" value="1"/>
</dbReference>
<evidence type="ECO:0000256" key="11">
    <source>
        <dbReference type="SAM" id="MobiDB-lite"/>
    </source>
</evidence>
<feature type="compositionally biased region" description="Polar residues" evidence="11">
    <location>
        <begin position="1259"/>
        <end position="1274"/>
    </location>
</feature>
<reference evidence="13 14" key="1">
    <citation type="journal article" date="2018" name="Mol. Biol. Evol.">
        <title>Broad Genomic Sampling Reveals a Smut Pathogenic Ancestry of the Fungal Clade Ustilaginomycotina.</title>
        <authorList>
            <person name="Kijpornyongpan T."/>
            <person name="Mondo S.J."/>
            <person name="Barry K."/>
            <person name="Sandor L."/>
            <person name="Lee J."/>
            <person name="Lipzen A."/>
            <person name="Pangilinan J."/>
            <person name="LaButti K."/>
            <person name="Hainaut M."/>
            <person name="Henrissat B."/>
            <person name="Grigoriev I.V."/>
            <person name="Spatafora J.W."/>
            <person name="Aime M.C."/>
        </authorList>
    </citation>
    <scope>NUCLEOTIDE SEQUENCE [LARGE SCALE GENOMIC DNA]</scope>
    <source>
        <strain evidence="13 14">MCA 3645</strain>
    </source>
</reference>
<sequence length="1407" mass="150567">MSAADAPIAAELLTSTSQMPAKGQLVALSPALWDQLQGSSSTLAASQSATKLTVSLLPDLGHALGDSGLPALTFLAERDDAPQDTNHVFSVRVTPDVARKLRTTFRSKRRPDQAQRVRVQRHTLLDVSTVYLAAMSFTGFELAQQSQEEIVHQLDGQVLRQGDTVRLQIGMPSSSSFPPSTTPTTLLPLRVIMTEPLLQGTFSASSSQVLLTLQEGSEDLLDGEVSFASAAVSESSISIADSTEETYSSRSADHQDNADNEDDYDDDDDLSIDERFLAQSVLDDFSQLDISNDTAAPVDASLRSTRSTTVLNKLKTCTLKQLDDSSMLDDAITAWRVQTASSPTTPTIPTLGDNLDEENVVLASERDMAAIGAFNGDWAVASVPHGPAPRIVRVMTSSRLPSSHGAPALWMPPTLMQNVLGDQVFTVSSSAAFSGFSSSHDASVSLRVLGTRPVETQQEISALARTCPVPLPFADSLTIARVAGPLSVDRAYQGLFLEALRTYFEDRRRICRTGDIIAVAIEANKARFVRKELDQEGAPDSSLDDIHELRLPSASGPTKTATVFFKISQIKSELVAPSQLTGAAYRDEGHRVLALQAQTGALGCVVDPNVTKMVQTGVEQCRVVDCDRWLQVVSETPDMPSANSVTGSPSPLTSPSSPYSTILSLLNATLQSNASRFGLHLSVLLKGARGSGKKTVVRWAAKSAGVQLVEIDCFDLVSDTDARTEGILRARFQKASECAPCILLLRNIEALARKSQALETGQEPALATALQSCFDDLWKAESQTSASSNKSMDGSVAPAVKPMPVAVFGTTSDPDKCPTGVLGCFKHEVAIGAPNEAERREILEIALKGTTLSPDVDVKNLATQTAALVAADLVDLLSRARFASVVRVRKALVERGESSSITVTDRDLMLAGMVLTGADFEQALAKARSSYSESIGAPKIPNVTWDDVGGLASVKSDILDTIQLPLEHPELFSDGLKKRSGILLYGPPGTGKTLLAKAVATSCSLNFFSVKGPELLNMYIGESEANVRRVFQRARDAKPCVIFFDELDSVAPKRGNQGDSGGVMDRIVSQLLAELDGMAGSTEGTDVFVIGATNRPDLLDPALLRPGRFDRMLYLSVSETHAAQLNILQALTRKFKLDADVGDLSCIAEQCPFNLTGADFYALCSDAMLKAMTRKASEVDDRIAEINATPGPKSHPTPLTAQYYLAEMAKPEEIEVKVNRRDFELALKELTPSVSEQEMQHYREVQAKFSAPKKEDQAKQGNASQAQPEPEQRQLQQMLNGALRQSGEGGSSGHGTIQERAQKAIEELGYTVQPPQEKPSPRAPNQSLTSPSRLPQPKRPSASGGASLSPTGSAPAERSPSPSAANVASSKGKGKGKAKASELDVDSQTIADADARRSAKGKGKAKE</sequence>
<evidence type="ECO:0000256" key="1">
    <source>
        <dbReference type="ARBA" id="ARBA00004370"/>
    </source>
</evidence>
<comment type="subcellular location">
    <subcellularLocation>
        <location evidence="1">Membrane</location>
    </subcellularLocation>
</comment>
<name>A0A317XLY4_9BASI</name>
<evidence type="ECO:0000256" key="9">
    <source>
        <dbReference type="ARBA" id="ARBA00034920"/>
    </source>
</evidence>
<dbReference type="FunFam" id="3.40.50.300:FF:000109">
    <property type="entry name" value="Peroxisomal biogenesis factor 6"/>
    <property type="match status" value="1"/>
</dbReference>
<dbReference type="SMART" id="SM00382">
    <property type="entry name" value="AAA"/>
    <property type="match status" value="2"/>
</dbReference>
<keyword evidence="5" id="KW-0378">Hydrolase</keyword>
<evidence type="ECO:0000313" key="14">
    <source>
        <dbReference type="Proteomes" id="UP000246740"/>
    </source>
</evidence>
<dbReference type="InterPro" id="IPR003959">
    <property type="entry name" value="ATPase_AAA_core"/>
</dbReference>
<feature type="compositionally biased region" description="Low complexity" evidence="11">
    <location>
        <begin position="1353"/>
        <end position="1371"/>
    </location>
</feature>
<feature type="region of interest" description="Disordered" evidence="11">
    <location>
        <begin position="1250"/>
        <end position="1274"/>
    </location>
</feature>
<protein>
    <recommendedName>
        <fullName evidence="8">Peroxisomal ATPase PEX6</fullName>
    </recommendedName>
    <alternativeName>
        <fullName evidence="9">Peroxin-6</fullName>
    </alternativeName>
</protein>
<proteinExistence type="inferred from homology"/>
<dbReference type="GO" id="GO:0016887">
    <property type="term" value="F:ATP hydrolysis activity"/>
    <property type="evidence" value="ECO:0007669"/>
    <property type="project" value="InterPro"/>
</dbReference>
<comment type="similarity">
    <text evidence="2">Belongs to the AAA ATPase family.</text>
</comment>
<feature type="domain" description="AAA+ ATPase" evidence="12">
    <location>
        <begin position="679"/>
        <end position="835"/>
    </location>
</feature>
<dbReference type="InterPro" id="IPR050168">
    <property type="entry name" value="AAA_ATPase_domain"/>
</dbReference>
<dbReference type="InterPro" id="IPR056995">
    <property type="entry name" value="PEX6_4th_dom"/>
</dbReference>
<dbReference type="InterPro" id="IPR027417">
    <property type="entry name" value="P-loop_NTPase"/>
</dbReference>
<evidence type="ECO:0000256" key="7">
    <source>
        <dbReference type="ARBA" id="ARBA00023136"/>
    </source>
</evidence>
<evidence type="ECO:0000259" key="12">
    <source>
        <dbReference type="SMART" id="SM00382"/>
    </source>
</evidence>
<dbReference type="FunFam" id="1.10.8.60:FF:000039">
    <property type="entry name" value="peroxisome biogenesis factor 6"/>
    <property type="match status" value="1"/>
</dbReference>
<dbReference type="CDD" id="cd19527">
    <property type="entry name" value="RecA-like_PEX6_r2"/>
    <property type="match status" value="1"/>
</dbReference>
<dbReference type="InterPro" id="IPR003960">
    <property type="entry name" value="ATPase_AAA_CS"/>
</dbReference>
<dbReference type="GO" id="GO:0005524">
    <property type="term" value="F:ATP binding"/>
    <property type="evidence" value="ECO:0007669"/>
    <property type="project" value="UniProtKB-KW"/>
</dbReference>
<dbReference type="GO" id="GO:0005778">
    <property type="term" value="C:peroxisomal membrane"/>
    <property type="evidence" value="ECO:0007669"/>
    <property type="project" value="TreeGrafter"/>
</dbReference>
<evidence type="ECO:0000256" key="5">
    <source>
        <dbReference type="ARBA" id="ARBA00022801"/>
    </source>
</evidence>
<dbReference type="InterPro" id="IPR003593">
    <property type="entry name" value="AAA+_ATPase"/>
</dbReference>
<keyword evidence="4" id="KW-0547">Nucleotide-binding</keyword>
<dbReference type="FunFam" id="1.10.8.60:FF:000108">
    <property type="entry name" value="Peroxisomal biogenesis factor 6"/>
    <property type="match status" value="1"/>
</dbReference>
<feature type="domain" description="AAA+ ATPase" evidence="12">
    <location>
        <begin position="978"/>
        <end position="1119"/>
    </location>
</feature>
<evidence type="ECO:0000256" key="3">
    <source>
        <dbReference type="ARBA" id="ARBA00022593"/>
    </source>
</evidence>
<feature type="region of interest" description="Disordered" evidence="11">
    <location>
        <begin position="239"/>
        <end position="269"/>
    </location>
</feature>
<keyword evidence="7" id="KW-0472">Membrane</keyword>
<dbReference type="PANTHER" id="PTHR23077">
    <property type="entry name" value="AAA-FAMILY ATPASE"/>
    <property type="match status" value="1"/>
</dbReference>
<keyword evidence="6" id="KW-0067">ATP-binding</keyword>
<dbReference type="Gene3D" id="1.10.8.60">
    <property type="match status" value="2"/>
</dbReference>
<dbReference type="OrthoDB" id="5553750at2759"/>
<dbReference type="STRING" id="1882483.A0A317XLY4"/>
<dbReference type="GO" id="GO:0016558">
    <property type="term" value="P:protein import into peroxisome matrix"/>
    <property type="evidence" value="ECO:0007669"/>
    <property type="project" value="TreeGrafter"/>
</dbReference>
<keyword evidence="3" id="KW-0962">Peroxisome biogenesis</keyword>
<evidence type="ECO:0000256" key="6">
    <source>
        <dbReference type="ARBA" id="ARBA00022840"/>
    </source>
</evidence>
<evidence type="ECO:0000256" key="8">
    <source>
        <dbReference type="ARBA" id="ARBA00034811"/>
    </source>
</evidence>
<feature type="compositionally biased region" description="Basic residues" evidence="11">
    <location>
        <begin position="1398"/>
        <end position="1407"/>
    </location>
</feature>
<dbReference type="InterPro" id="IPR047533">
    <property type="entry name" value="RecA-like_PEX6_r2"/>
</dbReference>
<feature type="compositionally biased region" description="Acidic residues" evidence="11">
    <location>
        <begin position="258"/>
        <end position="269"/>
    </location>
</feature>
<dbReference type="GO" id="GO:0005829">
    <property type="term" value="C:cytosol"/>
    <property type="evidence" value="ECO:0007669"/>
    <property type="project" value="TreeGrafter"/>
</dbReference>
<comment type="catalytic activity">
    <reaction evidence="10">
        <text>ATP + H2O = ADP + phosphate + H(+)</text>
        <dbReference type="Rhea" id="RHEA:13065"/>
        <dbReference type="ChEBI" id="CHEBI:15377"/>
        <dbReference type="ChEBI" id="CHEBI:15378"/>
        <dbReference type="ChEBI" id="CHEBI:30616"/>
        <dbReference type="ChEBI" id="CHEBI:43474"/>
        <dbReference type="ChEBI" id="CHEBI:456216"/>
    </reaction>
    <physiologicalReaction direction="left-to-right" evidence="10">
        <dbReference type="Rhea" id="RHEA:13066"/>
    </physiologicalReaction>
</comment>
<dbReference type="Gene3D" id="3.40.50.300">
    <property type="entry name" value="P-loop containing nucleotide triphosphate hydrolases"/>
    <property type="match status" value="2"/>
</dbReference>
<organism evidence="13 14">
    <name type="scientific">Testicularia cyperi</name>
    <dbReference type="NCBI Taxonomy" id="1882483"/>
    <lineage>
        <taxon>Eukaryota</taxon>
        <taxon>Fungi</taxon>
        <taxon>Dikarya</taxon>
        <taxon>Basidiomycota</taxon>
        <taxon>Ustilaginomycotina</taxon>
        <taxon>Ustilaginomycetes</taxon>
        <taxon>Ustilaginales</taxon>
        <taxon>Anthracoideaceae</taxon>
        <taxon>Testicularia</taxon>
    </lineage>
</organism>
<evidence type="ECO:0000313" key="13">
    <source>
        <dbReference type="EMBL" id="PWY98849.1"/>
    </source>
</evidence>
<feature type="compositionally biased region" description="Polar residues" evidence="11">
    <location>
        <begin position="1323"/>
        <end position="1333"/>
    </location>
</feature>
<dbReference type="PROSITE" id="PS00674">
    <property type="entry name" value="AAA"/>
    <property type="match status" value="1"/>
</dbReference>